<gene>
    <name evidence="2" type="ORF">G6F64_011093</name>
</gene>
<keyword evidence="3" id="KW-1185">Reference proteome</keyword>
<evidence type="ECO:0000313" key="2">
    <source>
        <dbReference type="EMBL" id="KAG1302247.1"/>
    </source>
</evidence>
<evidence type="ECO:0000256" key="1">
    <source>
        <dbReference type="SAM" id="SignalP"/>
    </source>
</evidence>
<dbReference type="Gene3D" id="1.20.1280.140">
    <property type="match status" value="1"/>
</dbReference>
<name>A0A9P6WZU8_RHIOR</name>
<dbReference type="Proteomes" id="UP000716291">
    <property type="component" value="Unassembled WGS sequence"/>
</dbReference>
<sequence>MRSTFLALALALVASANAASFNKRTVSSNVQNCIKGLTAAQSQISAVASAVNGFSSSSGYAGALAIHSKEQALESLVKTANNNCCAMTNVVNEEEANAVINVVKTLIPDIQNALNTIVSKKDQFEDVALATTIVKTDIKSLESKVNALDKCILAVTPSGFTSVANVYIGQVNTAFAGAKSAYGI</sequence>
<dbReference type="GO" id="GO:0005576">
    <property type="term" value="C:extracellular region"/>
    <property type="evidence" value="ECO:0007669"/>
    <property type="project" value="TreeGrafter"/>
</dbReference>
<dbReference type="PANTHER" id="PTHR38123:SF1">
    <property type="entry name" value="HYDROPHOBIC SURFACE BINDING PROTEIN"/>
    <property type="match status" value="1"/>
</dbReference>
<dbReference type="InterPro" id="IPR021054">
    <property type="entry name" value="Cell_wall_mannoprotein_1"/>
</dbReference>
<accession>A0A9P6WZU8</accession>
<dbReference type="PANTHER" id="PTHR38123">
    <property type="entry name" value="CELL WALL SERINE-THREONINE-RICH GALACTOMANNOPROTEIN MP1 (AFU_ORTHOLOGUE AFUA_4G03240)"/>
    <property type="match status" value="1"/>
</dbReference>
<proteinExistence type="predicted"/>
<dbReference type="AlphaFoldDB" id="A0A9P6WZU8"/>
<organism evidence="2 3">
    <name type="scientific">Rhizopus oryzae</name>
    <name type="common">Mucormycosis agent</name>
    <name type="synonym">Rhizopus arrhizus var. delemar</name>
    <dbReference type="NCBI Taxonomy" id="64495"/>
    <lineage>
        <taxon>Eukaryota</taxon>
        <taxon>Fungi</taxon>
        <taxon>Fungi incertae sedis</taxon>
        <taxon>Mucoromycota</taxon>
        <taxon>Mucoromycotina</taxon>
        <taxon>Mucoromycetes</taxon>
        <taxon>Mucorales</taxon>
        <taxon>Mucorineae</taxon>
        <taxon>Rhizopodaceae</taxon>
        <taxon>Rhizopus</taxon>
    </lineage>
</organism>
<dbReference type="Pfam" id="PF12296">
    <property type="entry name" value="HsbA"/>
    <property type="match status" value="1"/>
</dbReference>
<comment type="caution">
    <text evidence="2">The sequence shown here is derived from an EMBL/GenBank/DDBJ whole genome shotgun (WGS) entry which is preliminary data.</text>
</comment>
<feature type="signal peptide" evidence="1">
    <location>
        <begin position="1"/>
        <end position="18"/>
    </location>
</feature>
<dbReference type="EMBL" id="JAANQT010002542">
    <property type="protein sequence ID" value="KAG1302247.1"/>
    <property type="molecule type" value="Genomic_DNA"/>
</dbReference>
<reference evidence="2" key="1">
    <citation type="journal article" date="2020" name="Microb. Genom.">
        <title>Genetic diversity of clinical and environmental Mucorales isolates obtained from an investigation of mucormycosis cases among solid organ transplant recipients.</title>
        <authorList>
            <person name="Nguyen M.H."/>
            <person name="Kaul D."/>
            <person name="Muto C."/>
            <person name="Cheng S.J."/>
            <person name="Richter R.A."/>
            <person name="Bruno V.M."/>
            <person name="Liu G."/>
            <person name="Beyhan S."/>
            <person name="Sundermann A.J."/>
            <person name="Mounaud S."/>
            <person name="Pasculle A.W."/>
            <person name="Nierman W.C."/>
            <person name="Driscoll E."/>
            <person name="Cumbie R."/>
            <person name="Clancy C.J."/>
            <person name="Dupont C.L."/>
        </authorList>
    </citation>
    <scope>NUCLEOTIDE SEQUENCE</scope>
    <source>
        <strain evidence="2">GL11</strain>
    </source>
</reference>
<evidence type="ECO:0000313" key="3">
    <source>
        <dbReference type="Proteomes" id="UP000716291"/>
    </source>
</evidence>
<dbReference type="OrthoDB" id="3485059at2759"/>
<protein>
    <submittedName>
        <fullName evidence="2">Uncharacterized protein</fullName>
    </submittedName>
</protein>
<feature type="chain" id="PRO_5040295933" evidence="1">
    <location>
        <begin position="19"/>
        <end position="184"/>
    </location>
</feature>
<keyword evidence="1" id="KW-0732">Signal</keyword>